<feature type="region of interest" description="Disordered" evidence="6">
    <location>
        <begin position="167"/>
        <end position="220"/>
    </location>
</feature>
<feature type="transmembrane region" description="Helical" evidence="7">
    <location>
        <begin position="134"/>
        <end position="151"/>
    </location>
</feature>
<evidence type="ECO:0000256" key="5">
    <source>
        <dbReference type="ARBA" id="ARBA00023136"/>
    </source>
</evidence>
<evidence type="ECO:0000313" key="9">
    <source>
        <dbReference type="EMBL" id="ACV05894.1"/>
    </source>
</evidence>
<keyword evidence="3 7" id="KW-0812">Transmembrane</keyword>
<feature type="transmembrane region" description="Helical" evidence="7">
    <location>
        <begin position="68"/>
        <end position="87"/>
    </location>
</feature>
<dbReference type="EMBL" id="CP001686">
    <property type="protein sequence ID" value="ACV05894.1"/>
    <property type="molecule type" value="Genomic_DNA"/>
</dbReference>
<dbReference type="STRING" id="478801.Ksed_08400"/>
<keyword evidence="10" id="KW-1185">Reference proteome</keyword>
<evidence type="ECO:0000313" key="10">
    <source>
        <dbReference type="Proteomes" id="UP000006666"/>
    </source>
</evidence>
<feature type="transmembrane region" description="Helical" evidence="7">
    <location>
        <begin position="25"/>
        <end position="48"/>
    </location>
</feature>
<keyword evidence="4 7" id="KW-1133">Transmembrane helix</keyword>
<comment type="similarity">
    <text evidence="2">Belongs to the GtrA family.</text>
</comment>
<dbReference type="PANTHER" id="PTHR38459:SF1">
    <property type="entry name" value="PROPHAGE BACTOPRENOL-LINKED GLUCOSE TRANSLOCASE HOMOLOG"/>
    <property type="match status" value="1"/>
</dbReference>
<dbReference type="Proteomes" id="UP000006666">
    <property type="component" value="Chromosome"/>
</dbReference>
<keyword evidence="5 7" id="KW-0472">Membrane</keyword>
<dbReference type="GO" id="GO:0000271">
    <property type="term" value="P:polysaccharide biosynthetic process"/>
    <property type="evidence" value="ECO:0007669"/>
    <property type="project" value="InterPro"/>
</dbReference>
<protein>
    <submittedName>
        <fullName evidence="9">Predicted membrane protein</fullName>
    </submittedName>
</protein>
<name>C7NFF9_KYTSD</name>
<gene>
    <name evidence="9" type="ordered locus">Ksed_08400</name>
</gene>
<dbReference type="InterPro" id="IPR051401">
    <property type="entry name" value="GtrA_CellWall_Glycosyl"/>
</dbReference>
<evidence type="ECO:0000259" key="8">
    <source>
        <dbReference type="Pfam" id="PF04138"/>
    </source>
</evidence>
<evidence type="ECO:0000256" key="1">
    <source>
        <dbReference type="ARBA" id="ARBA00004141"/>
    </source>
</evidence>
<evidence type="ECO:0000256" key="3">
    <source>
        <dbReference type="ARBA" id="ARBA00022692"/>
    </source>
</evidence>
<dbReference type="KEGG" id="kse:Ksed_08400"/>
<dbReference type="HOGENOM" id="CLU_083873_0_1_11"/>
<dbReference type="RefSeq" id="WP_012802309.1">
    <property type="nucleotide sequence ID" value="NC_013169.1"/>
</dbReference>
<evidence type="ECO:0000256" key="2">
    <source>
        <dbReference type="ARBA" id="ARBA00009399"/>
    </source>
</evidence>
<evidence type="ECO:0000256" key="6">
    <source>
        <dbReference type="SAM" id="MobiDB-lite"/>
    </source>
</evidence>
<evidence type="ECO:0000256" key="7">
    <source>
        <dbReference type="SAM" id="Phobius"/>
    </source>
</evidence>
<accession>C7NFF9</accession>
<dbReference type="Pfam" id="PF04138">
    <property type="entry name" value="GtrA_DPMS_TM"/>
    <property type="match status" value="1"/>
</dbReference>
<feature type="compositionally biased region" description="Basic and acidic residues" evidence="6">
    <location>
        <begin position="167"/>
        <end position="181"/>
    </location>
</feature>
<feature type="transmembrane region" description="Helical" evidence="7">
    <location>
        <begin position="99"/>
        <end position="122"/>
    </location>
</feature>
<reference evidence="9 10" key="1">
    <citation type="journal article" date="2009" name="Stand. Genomic Sci.">
        <title>Complete genome sequence of Kytococcus sedentarius type strain (541).</title>
        <authorList>
            <person name="Sims D."/>
            <person name="Brettin T."/>
            <person name="Detter J.C."/>
            <person name="Han C."/>
            <person name="Lapidus A."/>
            <person name="Copeland A."/>
            <person name="Glavina Del Rio T."/>
            <person name="Nolan M."/>
            <person name="Chen F."/>
            <person name="Lucas S."/>
            <person name="Tice H."/>
            <person name="Cheng J.F."/>
            <person name="Bruce D."/>
            <person name="Goodwin L."/>
            <person name="Pitluck S."/>
            <person name="Ovchinnikova G."/>
            <person name="Pati A."/>
            <person name="Ivanova N."/>
            <person name="Mavrommatis K."/>
            <person name="Chen A."/>
            <person name="Palaniappan K."/>
            <person name="D'haeseleer P."/>
            <person name="Chain P."/>
            <person name="Bristow J."/>
            <person name="Eisen J.A."/>
            <person name="Markowitz V."/>
            <person name="Hugenholtz P."/>
            <person name="Schneider S."/>
            <person name="Goker M."/>
            <person name="Pukall R."/>
            <person name="Kyrpides N.C."/>
            <person name="Klenk H.P."/>
        </authorList>
    </citation>
    <scope>NUCLEOTIDE SEQUENCE [LARGE SCALE GENOMIC DNA]</scope>
    <source>
        <strain evidence="10">ATCC 14392 / DSM 20547 / JCM 11482 / CCUG 33030 / NBRC 15357 / NCTC 11040 / CCM 314 / 541</strain>
    </source>
</reference>
<comment type="subcellular location">
    <subcellularLocation>
        <location evidence="1">Membrane</location>
        <topology evidence="1">Multi-pass membrane protein</topology>
    </subcellularLocation>
</comment>
<dbReference type="AlphaFoldDB" id="C7NFF9"/>
<dbReference type="InterPro" id="IPR007267">
    <property type="entry name" value="GtrA_DPMS_TM"/>
</dbReference>
<sequence length="220" mass="24336">MTSEHHHPTGLRHALDVLSREASKFGVIGLLAFIIDTGLYNLLMYGPVLSANAAPEGVLGDHPLTSKVVATAVATAFAWLGNRYWTFRKTRRANVTREAALFILFNILGLLIALICLWFSHYILGFRSQLADNISGNGVGLVLGTLFRFWAYRTFVFTEELGDSLEPDHDQTVRTEDGRVLEDDDSELVRPYGVEEPATQRHRQDAAEPAGPSRPIDTAA</sequence>
<feature type="domain" description="GtrA/DPMS transmembrane" evidence="8">
    <location>
        <begin position="24"/>
        <end position="157"/>
    </location>
</feature>
<evidence type="ECO:0000256" key="4">
    <source>
        <dbReference type="ARBA" id="ARBA00022989"/>
    </source>
</evidence>
<dbReference type="eggNOG" id="COG2246">
    <property type="taxonomic scope" value="Bacteria"/>
</dbReference>
<organism evidence="9 10">
    <name type="scientific">Kytococcus sedentarius (strain ATCC 14392 / DSM 20547 / JCM 11482 / CCUG 33030 / NBRC 15357 / NCTC 11040 / CCM 314 / 541)</name>
    <name type="common">Micrococcus sedentarius</name>
    <dbReference type="NCBI Taxonomy" id="478801"/>
    <lineage>
        <taxon>Bacteria</taxon>
        <taxon>Bacillati</taxon>
        <taxon>Actinomycetota</taxon>
        <taxon>Actinomycetes</taxon>
        <taxon>Micrococcales</taxon>
        <taxon>Kytococcaceae</taxon>
        <taxon>Kytococcus</taxon>
    </lineage>
</organism>
<dbReference type="GO" id="GO:0005886">
    <property type="term" value="C:plasma membrane"/>
    <property type="evidence" value="ECO:0007669"/>
    <property type="project" value="TreeGrafter"/>
</dbReference>
<dbReference type="PANTHER" id="PTHR38459">
    <property type="entry name" value="PROPHAGE BACTOPRENOL-LINKED GLUCOSE TRANSLOCASE HOMOLOG"/>
    <property type="match status" value="1"/>
</dbReference>
<proteinExistence type="inferred from homology"/>